<reference evidence="1 2" key="1">
    <citation type="submission" date="2014-04" db="EMBL/GenBank/DDBJ databases">
        <authorList>
            <consortium name="DOE Joint Genome Institute"/>
            <person name="Kuo A."/>
            <person name="Kohler A."/>
            <person name="Nagy L.G."/>
            <person name="Floudas D."/>
            <person name="Copeland A."/>
            <person name="Barry K.W."/>
            <person name="Cichocki N."/>
            <person name="Veneault-Fourrey C."/>
            <person name="LaButti K."/>
            <person name="Lindquist E.A."/>
            <person name="Lipzen A."/>
            <person name="Lundell T."/>
            <person name="Morin E."/>
            <person name="Murat C."/>
            <person name="Sun H."/>
            <person name="Tunlid A."/>
            <person name="Henrissat B."/>
            <person name="Grigoriev I.V."/>
            <person name="Hibbett D.S."/>
            <person name="Martin F."/>
            <person name="Nordberg H.P."/>
            <person name="Cantor M.N."/>
            <person name="Hua S.X."/>
        </authorList>
    </citation>
    <scope>NUCLEOTIDE SEQUENCE [LARGE SCALE GENOMIC DNA]</scope>
    <source>
        <strain evidence="1 2">Foug A</strain>
    </source>
</reference>
<dbReference type="AlphaFoldDB" id="A0A0C3EQP6"/>
<accession>A0A0C3EQP6</accession>
<gene>
    <name evidence="1" type="ORF">SCLCIDRAFT_1207407</name>
</gene>
<sequence length="76" mass="8674">MPGKQLASIQIKVQIEDVHKVKLRGSNLFPTQQTLVDALAVEYYKPGLQCLIILGSQFMFHQIQTQELHKILYPPV</sequence>
<proteinExistence type="predicted"/>
<protein>
    <submittedName>
        <fullName evidence="1">Uncharacterized protein</fullName>
    </submittedName>
</protein>
<organism evidence="1 2">
    <name type="scientific">Scleroderma citrinum Foug A</name>
    <dbReference type="NCBI Taxonomy" id="1036808"/>
    <lineage>
        <taxon>Eukaryota</taxon>
        <taxon>Fungi</taxon>
        <taxon>Dikarya</taxon>
        <taxon>Basidiomycota</taxon>
        <taxon>Agaricomycotina</taxon>
        <taxon>Agaricomycetes</taxon>
        <taxon>Agaricomycetidae</taxon>
        <taxon>Boletales</taxon>
        <taxon>Sclerodermatineae</taxon>
        <taxon>Sclerodermataceae</taxon>
        <taxon>Scleroderma</taxon>
    </lineage>
</organism>
<dbReference type="Proteomes" id="UP000053989">
    <property type="component" value="Unassembled WGS sequence"/>
</dbReference>
<evidence type="ECO:0000313" key="1">
    <source>
        <dbReference type="EMBL" id="KIM70111.1"/>
    </source>
</evidence>
<name>A0A0C3EQP6_9AGAM</name>
<evidence type="ECO:0000313" key="2">
    <source>
        <dbReference type="Proteomes" id="UP000053989"/>
    </source>
</evidence>
<dbReference type="HOGENOM" id="CLU_2655892_0_0_1"/>
<reference evidence="2" key="2">
    <citation type="submission" date="2015-01" db="EMBL/GenBank/DDBJ databases">
        <title>Evolutionary Origins and Diversification of the Mycorrhizal Mutualists.</title>
        <authorList>
            <consortium name="DOE Joint Genome Institute"/>
            <consortium name="Mycorrhizal Genomics Consortium"/>
            <person name="Kohler A."/>
            <person name="Kuo A."/>
            <person name="Nagy L.G."/>
            <person name="Floudas D."/>
            <person name="Copeland A."/>
            <person name="Barry K.W."/>
            <person name="Cichocki N."/>
            <person name="Veneault-Fourrey C."/>
            <person name="LaButti K."/>
            <person name="Lindquist E.A."/>
            <person name="Lipzen A."/>
            <person name="Lundell T."/>
            <person name="Morin E."/>
            <person name="Murat C."/>
            <person name="Riley R."/>
            <person name="Ohm R."/>
            <person name="Sun H."/>
            <person name="Tunlid A."/>
            <person name="Henrissat B."/>
            <person name="Grigoriev I.V."/>
            <person name="Hibbett D.S."/>
            <person name="Martin F."/>
        </authorList>
    </citation>
    <scope>NUCLEOTIDE SEQUENCE [LARGE SCALE GENOMIC DNA]</scope>
    <source>
        <strain evidence="2">Foug A</strain>
    </source>
</reference>
<dbReference type="InParanoid" id="A0A0C3EQP6"/>
<keyword evidence="2" id="KW-1185">Reference proteome</keyword>
<dbReference type="EMBL" id="KN822005">
    <property type="protein sequence ID" value="KIM70111.1"/>
    <property type="molecule type" value="Genomic_DNA"/>
</dbReference>